<organism evidence="1 2">
    <name type="scientific">Xyrichtys novacula</name>
    <name type="common">Pearly razorfish</name>
    <name type="synonym">Hemipteronotus novacula</name>
    <dbReference type="NCBI Taxonomy" id="13765"/>
    <lineage>
        <taxon>Eukaryota</taxon>
        <taxon>Metazoa</taxon>
        <taxon>Chordata</taxon>
        <taxon>Craniata</taxon>
        <taxon>Vertebrata</taxon>
        <taxon>Euteleostomi</taxon>
        <taxon>Actinopterygii</taxon>
        <taxon>Neopterygii</taxon>
        <taxon>Teleostei</taxon>
        <taxon>Neoteleostei</taxon>
        <taxon>Acanthomorphata</taxon>
        <taxon>Eupercaria</taxon>
        <taxon>Labriformes</taxon>
        <taxon>Labridae</taxon>
        <taxon>Xyrichtys</taxon>
    </lineage>
</organism>
<evidence type="ECO:0000313" key="2">
    <source>
        <dbReference type="Proteomes" id="UP001178508"/>
    </source>
</evidence>
<name>A0AAV1GZ45_XYRNO</name>
<evidence type="ECO:0000313" key="1">
    <source>
        <dbReference type="EMBL" id="CAJ1078645.1"/>
    </source>
</evidence>
<accession>A0AAV1GZ45</accession>
<dbReference type="EMBL" id="OY660881">
    <property type="protein sequence ID" value="CAJ1078645.1"/>
    <property type="molecule type" value="Genomic_DNA"/>
</dbReference>
<keyword evidence="2" id="KW-1185">Reference proteome</keyword>
<sequence length="69" mass="8042">MERTRPPAADQRTLQSFKKLFASSERAKKKNNPVYRLLHHQRPTALQRTRVYSVYSVYLIVAPKIGIES</sequence>
<proteinExistence type="predicted"/>
<gene>
    <name evidence="1" type="ORF">XNOV1_A029794</name>
</gene>
<dbReference type="Proteomes" id="UP001178508">
    <property type="component" value="Chromosome 18"/>
</dbReference>
<dbReference type="AlphaFoldDB" id="A0AAV1GZ45"/>
<protein>
    <submittedName>
        <fullName evidence="1">Uncharacterized protein</fullName>
    </submittedName>
</protein>
<reference evidence="1" key="1">
    <citation type="submission" date="2023-08" db="EMBL/GenBank/DDBJ databases">
        <authorList>
            <person name="Alioto T."/>
            <person name="Alioto T."/>
            <person name="Gomez Garrido J."/>
        </authorList>
    </citation>
    <scope>NUCLEOTIDE SEQUENCE</scope>
</reference>